<evidence type="ECO:0000256" key="4">
    <source>
        <dbReference type="ARBA" id="ARBA00022692"/>
    </source>
</evidence>
<gene>
    <name evidence="9" type="ORF">ACCQ40_06390</name>
</gene>
<keyword evidence="5 7" id="KW-1133">Transmembrane helix</keyword>
<comment type="subcellular location">
    <subcellularLocation>
        <location evidence="1">Cell membrane</location>
        <topology evidence="1">Multi-pass membrane protein</topology>
    </subcellularLocation>
</comment>
<organism evidence="9 10">
    <name type="scientific">Anaerococcus cruorum</name>
    <dbReference type="NCBI Taxonomy" id="3115617"/>
    <lineage>
        <taxon>Bacteria</taxon>
        <taxon>Bacillati</taxon>
        <taxon>Bacillota</taxon>
        <taxon>Tissierellia</taxon>
        <taxon>Tissierellales</taxon>
        <taxon>Peptoniphilaceae</taxon>
        <taxon>Anaerococcus</taxon>
    </lineage>
</organism>
<keyword evidence="10" id="KW-1185">Reference proteome</keyword>
<keyword evidence="6 7" id="KW-0472">Membrane</keyword>
<keyword evidence="4 7" id="KW-0812">Transmembrane</keyword>
<protein>
    <submittedName>
        <fullName evidence="9">DUF421 domain-containing protein</fullName>
    </submittedName>
</protein>
<feature type="transmembrane region" description="Helical" evidence="7">
    <location>
        <begin position="67"/>
        <end position="84"/>
    </location>
</feature>
<sequence length="181" mass="20279">MRNIFYNNFVTIYSTAIKGILIYIFLIIALRITGKRSLSKLNIFDFIITIAIGSVFASVLTTKDVKLAQGTTAIIVLLGGQYIISRLSYKYDKFEEKIKSDPALLYYDNKFLYDTMKVERVTEREILQAVRSSGVGSLEKVQAVILESQGSISVITKSDDSSIGLDSHLYDPVNTSKKDNL</sequence>
<evidence type="ECO:0000256" key="5">
    <source>
        <dbReference type="ARBA" id="ARBA00022989"/>
    </source>
</evidence>
<evidence type="ECO:0000256" key="6">
    <source>
        <dbReference type="ARBA" id="ARBA00023136"/>
    </source>
</evidence>
<dbReference type="InterPro" id="IPR007353">
    <property type="entry name" value="DUF421"/>
</dbReference>
<dbReference type="EMBL" id="JBGMEH010000006">
    <property type="protein sequence ID" value="MFO3716415.1"/>
    <property type="molecule type" value="Genomic_DNA"/>
</dbReference>
<proteinExistence type="inferred from homology"/>
<dbReference type="PANTHER" id="PTHR34582">
    <property type="entry name" value="UPF0702 TRANSMEMBRANE PROTEIN YCAP"/>
    <property type="match status" value="1"/>
</dbReference>
<evidence type="ECO:0000256" key="1">
    <source>
        <dbReference type="ARBA" id="ARBA00004651"/>
    </source>
</evidence>
<feature type="domain" description="YetF C-terminal" evidence="8">
    <location>
        <begin position="90"/>
        <end position="159"/>
    </location>
</feature>
<evidence type="ECO:0000259" key="8">
    <source>
        <dbReference type="Pfam" id="PF04239"/>
    </source>
</evidence>
<feature type="transmembrane region" description="Helical" evidence="7">
    <location>
        <begin position="42"/>
        <end position="61"/>
    </location>
</feature>
<evidence type="ECO:0000256" key="3">
    <source>
        <dbReference type="ARBA" id="ARBA00022475"/>
    </source>
</evidence>
<evidence type="ECO:0000256" key="2">
    <source>
        <dbReference type="ARBA" id="ARBA00006448"/>
    </source>
</evidence>
<comment type="similarity">
    <text evidence="2">Belongs to the UPF0702 family.</text>
</comment>
<dbReference type="InterPro" id="IPR023090">
    <property type="entry name" value="UPF0702_alpha/beta_dom_sf"/>
</dbReference>
<dbReference type="RefSeq" id="WP_410033085.1">
    <property type="nucleotide sequence ID" value="NZ_JBGMEH010000006.1"/>
</dbReference>
<feature type="transmembrane region" description="Helical" evidence="7">
    <location>
        <begin position="12"/>
        <end position="30"/>
    </location>
</feature>
<comment type="caution">
    <text evidence="9">The sequence shown here is derived from an EMBL/GenBank/DDBJ whole genome shotgun (WGS) entry which is preliminary data.</text>
</comment>
<dbReference type="Proteomes" id="UP001638015">
    <property type="component" value="Unassembled WGS sequence"/>
</dbReference>
<reference evidence="9 10" key="1">
    <citation type="journal article" date="2025" name="Anaerobe">
        <title>Description of Anaerococcus kampingiae sp. nov., Anaerococcus groningensis sp. nov., Anaerococcus martiniensis sp. nov., and Anaerococcus cruorum sp. nov., isolated from human clinical specimens.</title>
        <authorList>
            <person name="Boiten K.E."/>
            <person name="Meijer J."/>
            <person name="van Wezel E.M."/>
            <person name="Veloo A.C.M."/>
        </authorList>
    </citation>
    <scope>NUCLEOTIDE SEQUENCE [LARGE SCALE GENOMIC DNA]</scope>
    <source>
        <strain evidence="9 10">ENR1039</strain>
    </source>
</reference>
<name>A0ABW9MX95_9FIRM</name>
<dbReference type="Pfam" id="PF04239">
    <property type="entry name" value="DUF421"/>
    <property type="match status" value="1"/>
</dbReference>
<dbReference type="Gene3D" id="3.30.240.20">
    <property type="entry name" value="bsu07140 like domains"/>
    <property type="match status" value="1"/>
</dbReference>
<evidence type="ECO:0000313" key="10">
    <source>
        <dbReference type="Proteomes" id="UP001638015"/>
    </source>
</evidence>
<dbReference type="PANTHER" id="PTHR34582:SF6">
    <property type="entry name" value="UPF0702 TRANSMEMBRANE PROTEIN YCAP"/>
    <property type="match status" value="1"/>
</dbReference>
<accession>A0ABW9MX95</accession>
<evidence type="ECO:0000313" key="9">
    <source>
        <dbReference type="EMBL" id="MFO3716415.1"/>
    </source>
</evidence>
<keyword evidence="3" id="KW-1003">Cell membrane</keyword>
<evidence type="ECO:0000256" key="7">
    <source>
        <dbReference type="SAM" id="Phobius"/>
    </source>
</evidence>